<dbReference type="AlphaFoldDB" id="A0A428NKM7"/>
<evidence type="ECO:0000256" key="1">
    <source>
        <dbReference type="SAM" id="MobiDB-lite"/>
    </source>
</evidence>
<accession>A0A428NKM7</accession>
<evidence type="ECO:0000313" key="2">
    <source>
        <dbReference type="EMBL" id="RSL41347.1"/>
    </source>
</evidence>
<dbReference type="Proteomes" id="UP000288168">
    <property type="component" value="Unassembled WGS sequence"/>
</dbReference>
<dbReference type="EMBL" id="NKCI01000425">
    <property type="protein sequence ID" value="RSL41347.1"/>
    <property type="molecule type" value="Genomic_DNA"/>
</dbReference>
<evidence type="ECO:0000313" key="3">
    <source>
        <dbReference type="Proteomes" id="UP000288168"/>
    </source>
</evidence>
<keyword evidence="3" id="KW-1185">Reference proteome</keyword>
<feature type="compositionally biased region" description="Basic and acidic residues" evidence="1">
    <location>
        <begin position="193"/>
        <end position="208"/>
    </location>
</feature>
<organism evidence="2 3">
    <name type="scientific">Fusarium duplospermum</name>
    <dbReference type="NCBI Taxonomy" id="1325734"/>
    <lineage>
        <taxon>Eukaryota</taxon>
        <taxon>Fungi</taxon>
        <taxon>Dikarya</taxon>
        <taxon>Ascomycota</taxon>
        <taxon>Pezizomycotina</taxon>
        <taxon>Sordariomycetes</taxon>
        <taxon>Hypocreomycetidae</taxon>
        <taxon>Hypocreales</taxon>
        <taxon>Nectriaceae</taxon>
        <taxon>Fusarium</taxon>
        <taxon>Fusarium solani species complex</taxon>
    </lineage>
</organism>
<reference evidence="2 3" key="1">
    <citation type="submission" date="2017-06" db="EMBL/GenBank/DDBJ databases">
        <title>Comparative genomic analysis of Ambrosia Fusariam Clade fungi.</title>
        <authorList>
            <person name="Stajich J.E."/>
            <person name="Carrillo J."/>
            <person name="Kijimoto T."/>
            <person name="Eskalen A."/>
            <person name="O'Donnell K."/>
            <person name="Kasson M."/>
        </authorList>
    </citation>
    <scope>NUCLEOTIDE SEQUENCE [LARGE SCALE GENOMIC DNA]</scope>
    <source>
        <strain evidence="2 3">NRRL62584</strain>
    </source>
</reference>
<protein>
    <submittedName>
        <fullName evidence="2">Uncharacterized protein</fullName>
    </submittedName>
</protein>
<feature type="region of interest" description="Disordered" evidence="1">
    <location>
        <begin position="160"/>
        <end position="226"/>
    </location>
</feature>
<gene>
    <name evidence="2" type="ORF">CEP54_015846</name>
</gene>
<comment type="caution">
    <text evidence="2">The sequence shown here is derived from an EMBL/GenBank/DDBJ whole genome shotgun (WGS) entry which is preliminary data.</text>
</comment>
<dbReference type="OrthoDB" id="10644878at2759"/>
<sequence length="226" mass="25522">MPQDESFAREFWQKMSLELSAVDLRAFLEAHSQPPPPLWVYVPVSIIRPWRRNALFVVLYGYRNPIDCASCTEIFLRTVDNNHEHIRFPFWACVSIKGFASGRFANCLWRQDKGTNPCTFRLHPERIPENALYEASPYLLTGSKASTWVIGPRTIPRASDPLTPSTCPIDPTPLWHGEDRAQPPLACPGLVLQDEHAGSDGEPVRDDGVVDGPPSPMPPKRARDYF</sequence>
<name>A0A428NKM7_9HYPO</name>
<proteinExistence type="predicted"/>